<organism evidence="8 9">
    <name type="scientific">Palleronia pelagia</name>
    <dbReference type="NCBI Taxonomy" id="387096"/>
    <lineage>
        <taxon>Bacteria</taxon>
        <taxon>Pseudomonadati</taxon>
        <taxon>Pseudomonadota</taxon>
        <taxon>Alphaproteobacteria</taxon>
        <taxon>Rhodobacterales</taxon>
        <taxon>Roseobacteraceae</taxon>
        <taxon>Palleronia</taxon>
    </lineage>
</organism>
<evidence type="ECO:0000256" key="1">
    <source>
        <dbReference type="ARBA" id="ARBA00001946"/>
    </source>
</evidence>
<evidence type="ECO:0000313" key="8">
    <source>
        <dbReference type="EMBL" id="SEO06250.1"/>
    </source>
</evidence>
<feature type="binding site" evidence="5">
    <location>
        <position position="60"/>
    </location>
    <ligand>
        <name>substrate</name>
    </ligand>
</feature>
<dbReference type="SUPFAM" id="SSF51621">
    <property type="entry name" value="Phosphoenolpyruvate/pyruvate domain"/>
    <property type="match status" value="1"/>
</dbReference>
<dbReference type="InterPro" id="IPR011206">
    <property type="entry name" value="Citrate_lyase_beta/mcl1/mcl2"/>
</dbReference>
<accession>A0A1H8LM67</accession>
<keyword evidence="3 6" id="KW-0479">Metal-binding</keyword>
<dbReference type="GO" id="GO:0006107">
    <property type="term" value="P:oxaloacetate metabolic process"/>
    <property type="evidence" value="ECO:0007669"/>
    <property type="project" value="TreeGrafter"/>
</dbReference>
<feature type="binding site" evidence="6">
    <location>
        <position position="113"/>
    </location>
    <ligand>
        <name>Mg(2+)</name>
        <dbReference type="ChEBI" id="CHEBI:18420"/>
    </ligand>
</feature>
<sequence>MDVTFLFVPGDRPERFAKALASGADCVILDLEDAVRPDAKQSARDAILRAELDWDRVAIRINDAASPCFSDDLAWLAWTRAGAIVVPKTENPDTLDRVRLAVGRPVELIPQIETARGLDRTKALLSVPGATRAAFGHLDFALDLGIATDWDALAYFRSRLVMQSRLAGALPPIDSVTVDLKDTDLLEREATDARRFGLGGKLLIHPAQVGPVARAFAPTSDEVEWARRVIAAIEAGGSGALSLDGKMIDKPVEDAARRILARAGDRG</sequence>
<evidence type="ECO:0000256" key="3">
    <source>
        <dbReference type="ARBA" id="ARBA00022723"/>
    </source>
</evidence>
<dbReference type="Pfam" id="PF03328">
    <property type="entry name" value="HpcH_HpaI"/>
    <property type="match status" value="1"/>
</dbReference>
<dbReference type="GO" id="GO:0016829">
    <property type="term" value="F:lyase activity"/>
    <property type="evidence" value="ECO:0007669"/>
    <property type="project" value="UniProtKB-KW"/>
</dbReference>
<dbReference type="GO" id="GO:0000287">
    <property type="term" value="F:magnesium ion binding"/>
    <property type="evidence" value="ECO:0007669"/>
    <property type="project" value="TreeGrafter"/>
</dbReference>
<dbReference type="Proteomes" id="UP000199372">
    <property type="component" value="Unassembled WGS sequence"/>
</dbReference>
<reference evidence="9" key="1">
    <citation type="submission" date="2016-10" db="EMBL/GenBank/DDBJ databases">
        <authorList>
            <person name="Varghese N."/>
            <person name="Submissions S."/>
        </authorList>
    </citation>
    <scope>NUCLEOTIDE SEQUENCE [LARGE SCALE GENOMIC DNA]</scope>
    <source>
        <strain evidence="9">DSM 26893</strain>
    </source>
</reference>
<comment type="cofactor">
    <cofactor evidence="1">
        <name>Mg(2+)</name>
        <dbReference type="ChEBI" id="CHEBI:18420"/>
    </cofactor>
</comment>
<evidence type="ECO:0000256" key="2">
    <source>
        <dbReference type="ARBA" id="ARBA00005568"/>
    </source>
</evidence>
<feature type="domain" description="HpcH/HpaI aldolase/citrate lyase" evidence="7">
    <location>
        <begin position="5"/>
        <end position="206"/>
    </location>
</feature>
<feature type="binding site" evidence="6">
    <location>
        <position position="139"/>
    </location>
    <ligand>
        <name>Mg(2+)</name>
        <dbReference type="ChEBI" id="CHEBI:18420"/>
    </ligand>
</feature>
<dbReference type="PANTHER" id="PTHR32308">
    <property type="entry name" value="LYASE BETA SUBUNIT, PUTATIVE (AFU_ORTHOLOGUE AFUA_4G13030)-RELATED"/>
    <property type="match status" value="1"/>
</dbReference>
<dbReference type="InterPro" id="IPR015813">
    <property type="entry name" value="Pyrv/PenolPyrv_kinase-like_dom"/>
</dbReference>
<dbReference type="OrthoDB" id="9800547at2"/>
<dbReference type="InterPro" id="IPR040442">
    <property type="entry name" value="Pyrv_kinase-like_dom_sf"/>
</dbReference>
<dbReference type="RefSeq" id="WP_091846637.1">
    <property type="nucleotide sequence ID" value="NZ_FOCM01000011.1"/>
</dbReference>
<keyword evidence="8" id="KW-0456">Lyase</keyword>
<proteinExistence type="inferred from homology"/>
<keyword evidence="4 6" id="KW-0460">Magnesium</keyword>
<dbReference type="PIRSF" id="PIRSF015582">
    <property type="entry name" value="Cit_lyase_B"/>
    <property type="match status" value="1"/>
</dbReference>
<dbReference type="AlphaFoldDB" id="A0A1H8LM67"/>
<evidence type="ECO:0000259" key="7">
    <source>
        <dbReference type="Pfam" id="PF03328"/>
    </source>
</evidence>
<evidence type="ECO:0000256" key="6">
    <source>
        <dbReference type="PIRSR" id="PIRSR015582-2"/>
    </source>
</evidence>
<evidence type="ECO:0000256" key="4">
    <source>
        <dbReference type="ARBA" id="ARBA00022842"/>
    </source>
</evidence>
<protein>
    <submittedName>
        <fullName evidence="8">Citrate lyase subunit beta / citryl-CoA lyase</fullName>
    </submittedName>
</protein>
<evidence type="ECO:0000256" key="5">
    <source>
        <dbReference type="PIRSR" id="PIRSR015582-1"/>
    </source>
</evidence>
<dbReference type="EMBL" id="FOCM01000011">
    <property type="protein sequence ID" value="SEO06250.1"/>
    <property type="molecule type" value="Genomic_DNA"/>
</dbReference>
<comment type="similarity">
    <text evidence="2">Belongs to the HpcH/HpaI aldolase family.</text>
</comment>
<keyword evidence="9" id="KW-1185">Reference proteome</keyword>
<evidence type="ECO:0000313" key="9">
    <source>
        <dbReference type="Proteomes" id="UP000199372"/>
    </source>
</evidence>
<dbReference type="InterPro" id="IPR005000">
    <property type="entry name" value="Aldolase/citrate-lyase_domain"/>
</dbReference>
<dbReference type="Gene3D" id="3.20.20.60">
    <property type="entry name" value="Phosphoenolpyruvate-binding domains"/>
    <property type="match status" value="1"/>
</dbReference>
<gene>
    <name evidence="8" type="ORF">SAMN04488011_1118</name>
</gene>
<feature type="binding site" evidence="5">
    <location>
        <position position="113"/>
    </location>
    <ligand>
        <name>substrate</name>
    </ligand>
</feature>
<name>A0A1H8LM67_9RHOB</name>
<dbReference type="PANTHER" id="PTHR32308:SF0">
    <property type="entry name" value="HPCH_HPAI ALDOLASE_CITRATE LYASE DOMAIN-CONTAINING PROTEIN"/>
    <property type="match status" value="1"/>
</dbReference>